<reference evidence="1" key="1">
    <citation type="journal article" date="2023" name="IMA Fungus">
        <title>Comparative genomic study of the Penicillium genus elucidates a diverse pangenome and 15 lateral gene transfer events.</title>
        <authorList>
            <person name="Petersen C."/>
            <person name="Sorensen T."/>
            <person name="Nielsen M.R."/>
            <person name="Sondergaard T.E."/>
            <person name="Sorensen J.L."/>
            <person name="Fitzpatrick D.A."/>
            <person name="Frisvad J.C."/>
            <person name="Nielsen K.L."/>
        </authorList>
    </citation>
    <scope>NUCLEOTIDE SEQUENCE</scope>
    <source>
        <strain evidence="1">IBT 15450</strain>
    </source>
</reference>
<comment type="caution">
    <text evidence="1">The sequence shown here is derived from an EMBL/GenBank/DDBJ whole genome shotgun (WGS) entry which is preliminary data.</text>
</comment>
<sequence>MSTKPQLPAEIQAQILREASEIISFPDLWRARAVNSFFASEVETIVAKAIRGRCNNGCFSSGLSNPLSGHDRQIQVRRLSLYLKTKEYPREPTVWSRLVDDILPIPNNRTTEETDAFLNKLIDAWLCDTAESRWDIMGKAQPKYNISRSRYWTEIYSGETEIYNHSSGGGV</sequence>
<evidence type="ECO:0000313" key="1">
    <source>
        <dbReference type="EMBL" id="KAJ6027711.1"/>
    </source>
</evidence>
<proteinExistence type="predicted"/>
<name>A0AAD6I2G4_PENCN</name>
<dbReference type="Proteomes" id="UP001219568">
    <property type="component" value="Unassembled WGS sequence"/>
</dbReference>
<keyword evidence="2" id="KW-1185">Reference proteome</keyword>
<organism evidence="1 2">
    <name type="scientific">Penicillium canescens</name>
    <dbReference type="NCBI Taxonomy" id="5083"/>
    <lineage>
        <taxon>Eukaryota</taxon>
        <taxon>Fungi</taxon>
        <taxon>Dikarya</taxon>
        <taxon>Ascomycota</taxon>
        <taxon>Pezizomycotina</taxon>
        <taxon>Eurotiomycetes</taxon>
        <taxon>Eurotiomycetidae</taxon>
        <taxon>Eurotiales</taxon>
        <taxon>Aspergillaceae</taxon>
        <taxon>Penicillium</taxon>
    </lineage>
</organism>
<dbReference type="EMBL" id="JAQJZL010000015">
    <property type="protein sequence ID" value="KAJ6027711.1"/>
    <property type="molecule type" value="Genomic_DNA"/>
</dbReference>
<protein>
    <submittedName>
        <fullName evidence="1">Uncharacterized protein</fullName>
    </submittedName>
</protein>
<gene>
    <name evidence="1" type="ORF">N7460_012528</name>
</gene>
<accession>A0AAD6I2G4</accession>
<reference evidence="1" key="2">
    <citation type="submission" date="2023-01" db="EMBL/GenBank/DDBJ databases">
        <authorList>
            <person name="Petersen C."/>
        </authorList>
    </citation>
    <scope>NUCLEOTIDE SEQUENCE</scope>
    <source>
        <strain evidence="1">IBT 15450</strain>
    </source>
</reference>
<dbReference type="AlphaFoldDB" id="A0AAD6I2G4"/>
<evidence type="ECO:0000313" key="2">
    <source>
        <dbReference type="Proteomes" id="UP001219568"/>
    </source>
</evidence>